<dbReference type="Pfam" id="PF14996">
    <property type="entry name" value="RMP"/>
    <property type="match status" value="1"/>
</dbReference>
<dbReference type="Proteomes" id="UP001318040">
    <property type="component" value="Chromosome 54"/>
</dbReference>
<accession>A0AAJ7XEJ3</accession>
<dbReference type="KEGG" id="pmrn:116954050"/>
<dbReference type="GO" id="GO:0005829">
    <property type="term" value="C:cytosol"/>
    <property type="evidence" value="ECO:0007669"/>
    <property type="project" value="TreeGrafter"/>
</dbReference>
<reference evidence="8" key="1">
    <citation type="submission" date="2025-08" db="UniProtKB">
        <authorList>
            <consortium name="RefSeq"/>
        </authorList>
    </citation>
    <scope>IDENTIFICATION</scope>
    <source>
        <tissue evidence="8">Sperm</tissue>
    </source>
</reference>
<dbReference type="PANTHER" id="PTHR33958:SF1">
    <property type="entry name" value="CILIA- AND FLAGELLA-ASSOCIATED PROTEIN 418"/>
    <property type="match status" value="1"/>
</dbReference>
<evidence type="ECO:0000256" key="6">
    <source>
        <dbReference type="SAM" id="MobiDB-lite"/>
    </source>
</evidence>
<dbReference type="GO" id="GO:0001917">
    <property type="term" value="C:photoreceptor inner segment"/>
    <property type="evidence" value="ECO:0007669"/>
    <property type="project" value="UniProtKB-SubCell"/>
</dbReference>
<keyword evidence="3" id="KW-0963">Cytoplasm</keyword>
<comment type="subcellular location">
    <subcellularLocation>
        <location evidence="2">Cytoplasm</location>
    </subcellularLocation>
    <subcellularLocation>
        <location evidence="1">Photoreceptor inner segment</location>
    </subcellularLocation>
</comment>
<proteinExistence type="predicted"/>
<evidence type="ECO:0000256" key="5">
    <source>
        <dbReference type="ARBA" id="ARBA00026215"/>
    </source>
</evidence>
<feature type="compositionally biased region" description="Low complexity" evidence="6">
    <location>
        <begin position="14"/>
        <end position="24"/>
    </location>
</feature>
<organism evidence="7 8">
    <name type="scientific">Petromyzon marinus</name>
    <name type="common">Sea lamprey</name>
    <dbReference type="NCBI Taxonomy" id="7757"/>
    <lineage>
        <taxon>Eukaryota</taxon>
        <taxon>Metazoa</taxon>
        <taxon>Chordata</taxon>
        <taxon>Craniata</taxon>
        <taxon>Vertebrata</taxon>
        <taxon>Cyclostomata</taxon>
        <taxon>Hyperoartia</taxon>
        <taxon>Petromyzontiformes</taxon>
        <taxon>Petromyzontidae</taxon>
        <taxon>Petromyzon</taxon>
    </lineage>
</organism>
<dbReference type="PANTHER" id="PTHR33958">
    <property type="entry name" value="PROTEIN C8ORF37"/>
    <property type="match status" value="1"/>
</dbReference>
<dbReference type="AlphaFoldDB" id="A0AAJ7XEJ3"/>
<evidence type="ECO:0000256" key="3">
    <source>
        <dbReference type="ARBA" id="ARBA00022490"/>
    </source>
</evidence>
<evidence type="ECO:0000313" key="7">
    <source>
        <dbReference type="Proteomes" id="UP001318040"/>
    </source>
</evidence>
<feature type="region of interest" description="Disordered" evidence="6">
    <location>
        <begin position="13"/>
        <end position="36"/>
    </location>
</feature>
<protein>
    <recommendedName>
        <fullName evidence="5">Cilia- and flagella-associated protein 418</fullName>
    </recommendedName>
</protein>
<comment type="function">
    <text evidence="4">May be involved in photoreceptor outer segment disk morphogenesis.</text>
</comment>
<sequence length="191" mass="21210">MLDDLDRLLDEAETAASSAAATAAPGPDKKVKKKKDEDNIEALLEELLEVEDKPMPKACRAARVPLAQVAHVDPTKEATRSSASRCCPVYLGGSKLPCGLGTTISCRACDRLHCTVCDFRVVTFDNMEWHHSCDYLFFRNNMPDVEKLRARLVRRLGTRAYACQCSWRSVQEPTEPGSNLRWVCSKHGPSS</sequence>
<evidence type="ECO:0000256" key="4">
    <source>
        <dbReference type="ARBA" id="ARBA00024819"/>
    </source>
</evidence>
<evidence type="ECO:0000256" key="1">
    <source>
        <dbReference type="ARBA" id="ARBA00004437"/>
    </source>
</evidence>
<dbReference type="InterPro" id="IPR029239">
    <property type="entry name" value="CFAP418"/>
</dbReference>
<gene>
    <name evidence="8" type="primary">C54H8orf37</name>
</gene>
<dbReference type="CTD" id="157657"/>
<keyword evidence="7" id="KW-1185">Reference proteome</keyword>
<name>A0AAJ7XEJ3_PETMA</name>
<evidence type="ECO:0000313" key="8">
    <source>
        <dbReference type="RefSeq" id="XP_032830348.1"/>
    </source>
</evidence>
<dbReference type="RefSeq" id="XP_032830348.1">
    <property type="nucleotide sequence ID" value="XM_032974457.1"/>
</dbReference>
<evidence type="ECO:0000256" key="2">
    <source>
        <dbReference type="ARBA" id="ARBA00004496"/>
    </source>
</evidence>